<dbReference type="Proteomes" id="UP001177003">
    <property type="component" value="Chromosome 6"/>
</dbReference>
<feature type="compositionally biased region" description="Pro residues" evidence="1">
    <location>
        <begin position="103"/>
        <end position="118"/>
    </location>
</feature>
<evidence type="ECO:0000313" key="2">
    <source>
        <dbReference type="EMBL" id="CAI9289695.1"/>
    </source>
</evidence>
<gene>
    <name evidence="2" type="ORF">LSALG_LOCUS28921</name>
</gene>
<protein>
    <submittedName>
        <fullName evidence="2">Uncharacterized protein</fullName>
    </submittedName>
</protein>
<evidence type="ECO:0000313" key="3">
    <source>
        <dbReference type="Proteomes" id="UP001177003"/>
    </source>
</evidence>
<proteinExistence type="predicted"/>
<accession>A0AA35ZBX7</accession>
<feature type="compositionally biased region" description="Low complexity" evidence="1">
    <location>
        <begin position="74"/>
        <end position="94"/>
    </location>
</feature>
<name>A0AA35ZBX7_LACSI</name>
<dbReference type="AlphaFoldDB" id="A0AA35ZBX7"/>
<keyword evidence="3" id="KW-1185">Reference proteome</keyword>
<reference evidence="2" key="1">
    <citation type="submission" date="2023-04" db="EMBL/GenBank/DDBJ databases">
        <authorList>
            <person name="Vijverberg K."/>
            <person name="Xiong W."/>
            <person name="Schranz E."/>
        </authorList>
    </citation>
    <scope>NUCLEOTIDE SEQUENCE</scope>
</reference>
<evidence type="ECO:0000256" key="1">
    <source>
        <dbReference type="SAM" id="MobiDB-lite"/>
    </source>
</evidence>
<feature type="region of interest" description="Disordered" evidence="1">
    <location>
        <begin position="62"/>
        <end position="129"/>
    </location>
</feature>
<organism evidence="2 3">
    <name type="scientific">Lactuca saligna</name>
    <name type="common">Willowleaf lettuce</name>
    <dbReference type="NCBI Taxonomy" id="75948"/>
    <lineage>
        <taxon>Eukaryota</taxon>
        <taxon>Viridiplantae</taxon>
        <taxon>Streptophyta</taxon>
        <taxon>Embryophyta</taxon>
        <taxon>Tracheophyta</taxon>
        <taxon>Spermatophyta</taxon>
        <taxon>Magnoliopsida</taxon>
        <taxon>eudicotyledons</taxon>
        <taxon>Gunneridae</taxon>
        <taxon>Pentapetalae</taxon>
        <taxon>asterids</taxon>
        <taxon>campanulids</taxon>
        <taxon>Asterales</taxon>
        <taxon>Asteraceae</taxon>
        <taxon>Cichorioideae</taxon>
        <taxon>Cichorieae</taxon>
        <taxon>Lactucinae</taxon>
        <taxon>Lactuca</taxon>
    </lineage>
</organism>
<sequence>MGHSKVASLKTVPLVFPELCAELFDGNSAFGNLKYATSQTPSGHGSFSCHVAPLQLMDTPSININEDDYFSNHTSEPFTQPSPSSPSPSATSPSGNPNKRPKPSTPRPRAPSISPDPPFSTSSKASIPAHDLALHMRKDLRHLTQRPTIAQCLEKL</sequence>
<dbReference type="EMBL" id="OX465082">
    <property type="protein sequence ID" value="CAI9289695.1"/>
    <property type="molecule type" value="Genomic_DNA"/>
</dbReference>